<name>A0ABT4PP04_9MYCO</name>
<proteinExistence type="predicted"/>
<protein>
    <submittedName>
        <fullName evidence="4">EspA/EspE family type VII secretion system effector</fullName>
    </submittedName>
</protein>
<evidence type="ECO:0000313" key="5">
    <source>
        <dbReference type="Proteomes" id="UP001142153"/>
    </source>
</evidence>
<reference evidence="4" key="1">
    <citation type="submission" date="2022-12" db="EMBL/GenBank/DDBJ databases">
        <authorList>
            <person name="Deng Y."/>
            <person name="Zhang Y.-Q."/>
        </authorList>
    </citation>
    <scope>NUCLEOTIDE SEQUENCE</scope>
    <source>
        <strain evidence="4">CPCC 205372</strain>
    </source>
</reference>
<evidence type="ECO:0000259" key="3">
    <source>
        <dbReference type="Pfam" id="PF23275"/>
    </source>
</evidence>
<organism evidence="4 5">
    <name type="scientific">Mycobacterium hippophais</name>
    <dbReference type="NCBI Taxonomy" id="3016340"/>
    <lineage>
        <taxon>Bacteria</taxon>
        <taxon>Bacillati</taxon>
        <taxon>Actinomycetota</taxon>
        <taxon>Actinomycetes</taxon>
        <taxon>Mycobacteriales</taxon>
        <taxon>Mycobacteriaceae</taxon>
        <taxon>Mycobacterium</taxon>
    </lineage>
</organism>
<comment type="caution">
    <text evidence="4">The sequence shown here is derived from an EMBL/GenBank/DDBJ whole genome shotgun (WGS) entry which is preliminary data.</text>
</comment>
<dbReference type="Pfam" id="PF23275">
    <property type="entry name" value="TPR_23"/>
    <property type="match status" value="1"/>
</dbReference>
<dbReference type="InterPro" id="IPR057037">
    <property type="entry name" value="TPR_rep_actino"/>
</dbReference>
<dbReference type="InterPro" id="IPR043796">
    <property type="entry name" value="ESX-1_EspA/EspE-like"/>
</dbReference>
<feature type="domain" description="TPR repeat" evidence="3">
    <location>
        <begin position="212"/>
        <end position="427"/>
    </location>
</feature>
<feature type="compositionally biased region" description="Polar residues" evidence="1">
    <location>
        <begin position="24"/>
        <end position="57"/>
    </location>
</feature>
<dbReference type="EMBL" id="JAPZPY010000001">
    <property type="protein sequence ID" value="MCZ8378287.1"/>
    <property type="molecule type" value="Genomic_DNA"/>
</dbReference>
<feature type="region of interest" description="Disordered" evidence="1">
    <location>
        <begin position="1"/>
        <end position="59"/>
    </location>
</feature>
<evidence type="ECO:0000259" key="2">
    <source>
        <dbReference type="Pfam" id="PF18879"/>
    </source>
</evidence>
<evidence type="ECO:0000256" key="1">
    <source>
        <dbReference type="SAM" id="MobiDB-lite"/>
    </source>
</evidence>
<feature type="domain" description="ESX-1 secretion-associated protein EspA/EspE-like" evidence="2">
    <location>
        <begin position="18"/>
        <end position="99"/>
    </location>
</feature>
<feature type="region of interest" description="Disordered" evidence="1">
    <location>
        <begin position="723"/>
        <end position="758"/>
    </location>
</feature>
<dbReference type="Pfam" id="PF18879">
    <property type="entry name" value="EspA_EspE"/>
    <property type="match status" value="1"/>
</dbReference>
<evidence type="ECO:0000313" key="4">
    <source>
        <dbReference type="EMBL" id="MCZ8378287.1"/>
    </source>
</evidence>
<dbReference type="RefSeq" id="WP_269893056.1">
    <property type="nucleotide sequence ID" value="NZ_JAPZPY010000001.1"/>
</dbReference>
<accession>A0ABT4PP04</accession>
<gene>
    <name evidence="4" type="ORF">O6P37_05370</name>
</gene>
<dbReference type="Proteomes" id="UP001142153">
    <property type="component" value="Unassembled WGS sequence"/>
</dbReference>
<keyword evidence="5" id="KW-1185">Reference proteome</keyword>
<sequence length="758" mass="80428">MGALDAFESTWSKARQNFGEGTPTDGSQFDQSNALRESQASTQSAKPGSQWTGTASDAYSAANDKQAQALGRYAELDQRLKSEIDRSAAVVNVGRENLDAVRQWVYDAASSLPPSANKDQLMYQIVSQGSGQIAEIIQQSNGDMNEISARLTALGTEWQAAGGQGELPEGTPEDGEEIPEDIAAQAEADVQAALSGDQAAAERVQLVFNGISDPQLAGTEPLDATEQAYLSQMQAQQHGMSVDDLQTAENNGIKGLLSDSWQLMSNPKLQYPQTPYEVNALQSDKMTQGGFDKLPQSMQSAITSGGIENSGEIAKIADMVNNGNPHFQTNTDLDRGLVHKVSDMMASPDWRENASHFSHDAVQQAAADTLEAVSHDHQVLHDALTGKVEDGNQYREQFKVNNHDFMYNLTHEEWNDNGAAAASVFDWTEQAAVPGSGEEEIAGAAAHAYADFIGNPEMREDLLHLKGDTMPGLAGEHTLGAVNPLLVQGMSTGLTPYVTDLAGLSGDNPFFEPIDTVGSQQDGTMPGAKGVFAVLNTDDIAGQTINAEAYEQAVLREAAFAQDPKAAGAEGHLFSSATLRGLVDVGVHEAFQSAAENDYKIAQTEYDWKKAGYSLGVDAASTAGGFVPGVGQVAGPVIGQVGNAMESQLLGEAPDAPVENPLTDMTTVNSGEYILNAMLAAGQTPELPQGYINDKDPNHRFIEQPAGVGSDEYYRAVVGAVTQATGPSETGIAPTETYSDRYDNVTDDPDPPPPPGQG</sequence>